<dbReference type="OrthoDB" id="4090326at2759"/>
<name>C4XYU9_CLAL4</name>
<dbReference type="HOGENOM" id="CLU_046448_0_0_1"/>
<evidence type="ECO:0000313" key="2">
    <source>
        <dbReference type="Proteomes" id="UP000007703"/>
    </source>
</evidence>
<sequence length="328" mass="36710">MRSLILCLDALFTFKDSRFCNMLRSRPSEDSLATLCTSSTENDDVTSLFSSETLTAASYPIFNKPISSYTRIRELPLVVGQIKSDLQLFPSLGALKNGESPLFSIQSNKLHFFKKNSPLLTIFIHRDDSKSEFCKVYFKILRNNLTCYVLMFSKGEKVVLFNNALKPHSDSLFRNTKIRLVGASGASAFSNGSLRLLLLKPETPTLVDGLDYDSLDAAETIKDVDLSKNSSTPLFDSVVRQERTKVSNYLNNAKLVVEVPFASYTDHGDTKIEGVRVTGLVRLFESTIMGEEEKDIPEDSLIVVSMLITLVEQEIRKMRGSNKPSYVV</sequence>
<protein>
    <submittedName>
        <fullName evidence="1">Uncharacterized protein</fullName>
    </submittedName>
</protein>
<proteinExistence type="predicted"/>
<reference evidence="1 2" key="1">
    <citation type="journal article" date="2009" name="Nature">
        <title>Evolution of pathogenicity and sexual reproduction in eight Candida genomes.</title>
        <authorList>
            <person name="Butler G."/>
            <person name="Rasmussen M.D."/>
            <person name="Lin M.F."/>
            <person name="Santos M.A."/>
            <person name="Sakthikumar S."/>
            <person name="Munro C.A."/>
            <person name="Rheinbay E."/>
            <person name="Grabherr M."/>
            <person name="Forche A."/>
            <person name="Reedy J.L."/>
            <person name="Agrafioti I."/>
            <person name="Arnaud M.B."/>
            <person name="Bates S."/>
            <person name="Brown A.J."/>
            <person name="Brunke S."/>
            <person name="Costanzo M.C."/>
            <person name="Fitzpatrick D.A."/>
            <person name="de Groot P.W."/>
            <person name="Harris D."/>
            <person name="Hoyer L.L."/>
            <person name="Hube B."/>
            <person name="Klis F.M."/>
            <person name="Kodira C."/>
            <person name="Lennard N."/>
            <person name="Logue M.E."/>
            <person name="Martin R."/>
            <person name="Neiman A.M."/>
            <person name="Nikolaou E."/>
            <person name="Quail M.A."/>
            <person name="Quinn J."/>
            <person name="Santos M.C."/>
            <person name="Schmitzberger F.F."/>
            <person name="Sherlock G."/>
            <person name="Shah P."/>
            <person name="Silverstein K.A."/>
            <person name="Skrzypek M.S."/>
            <person name="Soll D."/>
            <person name="Staggs R."/>
            <person name="Stansfield I."/>
            <person name="Stumpf M.P."/>
            <person name="Sudbery P.E."/>
            <person name="Srikantha T."/>
            <person name="Zeng Q."/>
            <person name="Berman J."/>
            <person name="Berriman M."/>
            <person name="Heitman J."/>
            <person name="Gow N.A."/>
            <person name="Lorenz M.C."/>
            <person name="Birren B.W."/>
            <person name="Kellis M."/>
            <person name="Cuomo C.A."/>
        </authorList>
    </citation>
    <scope>NUCLEOTIDE SEQUENCE [LARGE SCALE GENOMIC DNA]</scope>
    <source>
        <strain evidence="1 2">ATCC 42720</strain>
    </source>
</reference>
<dbReference type="Proteomes" id="UP000007703">
    <property type="component" value="Unassembled WGS sequence"/>
</dbReference>
<organism evidence="1 2">
    <name type="scientific">Clavispora lusitaniae (strain ATCC 42720)</name>
    <name type="common">Yeast</name>
    <name type="synonym">Candida lusitaniae</name>
    <dbReference type="NCBI Taxonomy" id="306902"/>
    <lineage>
        <taxon>Eukaryota</taxon>
        <taxon>Fungi</taxon>
        <taxon>Dikarya</taxon>
        <taxon>Ascomycota</taxon>
        <taxon>Saccharomycotina</taxon>
        <taxon>Pichiomycetes</taxon>
        <taxon>Metschnikowiaceae</taxon>
        <taxon>Clavispora</taxon>
    </lineage>
</organism>
<dbReference type="EMBL" id="CH408076">
    <property type="protein sequence ID" value="EEQ36999.1"/>
    <property type="molecule type" value="Genomic_DNA"/>
</dbReference>
<dbReference type="InParanoid" id="C4XYU9"/>
<dbReference type="AlphaFoldDB" id="C4XYU9"/>
<dbReference type="GeneID" id="8499760"/>
<dbReference type="VEuPathDB" id="FungiDB:CLUG_01122"/>
<evidence type="ECO:0000313" key="1">
    <source>
        <dbReference type="EMBL" id="EEQ36999.1"/>
    </source>
</evidence>
<dbReference type="OMA" id="HSNHITY"/>
<accession>C4XYU9</accession>
<dbReference type="KEGG" id="clu:CLUG_01122"/>
<gene>
    <name evidence="1" type="ORF">CLUG_01122</name>
</gene>